<dbReference type="EMBL" id="JBHSMQ010000004">
    <property type="protein sequence ID" value="MFC5455975.1"/>
    <property type="molecule type" value="Genomic_DNA"/>
</dbReference>
<feature type="domain" description="Methyltransferase small" evidence="6">
    <location>
        <begin position="168"/>
        <end position="336"/>
    </location>
</feature>
<evidence type="ECO:0000256" key="5">
    <source>
        <dbReference type="ARBA" id="ARBA00022691"/>
    </source>
</evidence>
<dbReference type="Proteomes" id="UP001596052">
    <property type="component" value="Unassembled WGS sequence"/>
</dbReference>
<keyword evidence="3 7" id="KW-0489">Methyltransferase</keyword>
<dbReference type="Gene3D" id="3.40.50.150">
    <property type="entry name" value="Vaccinia Virus protein VP39"/>
    <property type="match status" value="2"/>
</dbReference>
<evidence type="ECO:0000313" key="7">
    <source>
        <dbReference type="EMBL" id="MFC5455975.1"/>
    </source>
</evidence>
<evidence type="ECO:0000256" key="3">
    <source>
        <dbReference type="ARBA" id="ARBA00022603"/>
    </source>
</evidence>
<gene>
    <name evidence="7" type="ORF">ACFQDI_14010</name>
</gene>
<keyword evidence="1" id="KW-0963">Cytoplasm</keyword>
<dbReference type="GO" id="GO:0052916">
    <property type="term" value="F:23S rRNA (guanine(1835)-N(2))-methyltransferase activity"/>
    <property type="evidence" value="ECO:0007669"/>
    <property type="project" value="UniProtKB-EC"/>
</dbReference>
<dbReference type="EC" id="2.1.1.172" evidence="7"/>
<dbReference type="PROSITE" id="PS00092">
    <property type="entry name" value="N6_MTASE"/>
    <property type="match status" value="1"/>
</dbReference>
<reference evidence="8" key="1">
    <citation type="journal article" date="2019" name="Int. J. Syst. Evol. Microbiol.">
        <title>The Global Catalogue of Microorganisms (GCM) 10K type strain sequencing project: providing services to taxonomists for standard genome sequencing and annotation.</title>
        <authorList>
            <consortium name="The Broad Institute Genomics Platform"/>
            <consortium name="The Broad Institute Genome Sequencing Center for Infectious Disease"/>
            <person name="Wu L."/>
            <person name="Ma J."/>
        </authorList>
    </citation>
    <scope>NUCLEOTIDE SEQUENCE [LARGE SCALE GENOMIC DNA]</scope>
    <source>
        <strain evidence="8">CGMCC 4.1469</strain>
    </source>
</reference>
<evidence type="ECO:0000259" key="6">
    <source>
        <dbReference type="Pfam" id="PF05175"/>
    </source>
</evidence>
<dbReference type="Pfam" id="PF05175">
    <property type="entry name" value="MTS"/>
    <property type="match status" value="1"/>
</dbReference>
<dbReference type="RefSeq" id="WP_377167695.1">
    <property type="nucleotide sequence ID" value="NZ_JBHSMQ010000004.1"/>
</dbReference>
<dbReference type="InterPro" id="IPR046977">
    <property type="entry name" value="RsmC/RlmG"/>
</dbReference>
<sequence length="356" mass="40317">MSYAIDALMYALDVNSDISTEGRVLFLRAQEHPALQHFEGRLVCQQTWKPRASLLQAAGYRAEREINGLFNLVLVLPDPQRELMLADLARAHDHLAPGGVLMAAVHNDAGSKRCEQHLREVAPGPVETLSKHHCRVFWTTKEDSKPWKSDLLERWRQGAVMRRILDGRFWSRPGLFNWDRIDEGSALLAQHLPDTIAGNVADFGCGWGFLSDHLLRHCHDIDSLDIYDADGDCFECARRNLGLVPTKVKAQPHWQDITAGFDRTKFDAVIMNPPFHEGKEADPLIGLKFIAAAAQALRPQGQLWLVANRQLPYENLLAETFAETEKIVETGGFKVLHARNPIIIRPTHQRRGKRRR</sequence>
<evidence type="ECO:0000313" key="8">
    <source>
        <dbReference type="Proteomes" id="UP001596052"/>
    </source>
</evidence>
<keyword evidence="2" id="KW-0698">rRNA processing</keyword>
<protein>
    <submittedName>
        <fullName evidence="7">Class I SAM-dependent methyltransferase</fullName>
        <ecNumber evidence="7">2.1.1.172</ecNumber>
        <ecNumber evidence="7">2.1.1.174</ecNumber>
    </submittedName>
</protein>
<dbReference type="GO" id="GO:0052914">
    <property type="term" value="F:16S rRNA (guanine(1207)-N(2))-methyltransferase activity"/>
    <property type="evidence" value="ECO:0007669"/>
    <property type="project" value="UniProtKB-EC"/>
</dbReference>
<dbReference type="InterPro" id="IPR029063">
    <property type="entry name" value="SAM-dependent_MTases_sf"/>
</dbReference>
<keyword evidence="5" id="KW-0949">S-adenosyl-L-methionine</keyword>
<evidence type="ECO:0000256" key="1">
    <source>
        <dbReference type="ARBA" id="ARBA00022490"/>
    </source>
</evidence>
<dbReference type="PANTHER" id="PTHR47816:SF4">
    <property type="entry name" value="RIBOSOMAL RNA SMALL SUBUNIT METHYLTRANSFERASE C"/>
    <property type="match status" value="1"/>
</dbReference>
<dbReference type="SUPFAM" id="SSF53335">
    <property type="entry name" value="S-adenosyl-L-methionine-dependent methyltransferases"/>
    <property type="match status" value="1"/>
</dbReference>
<keyword evidence="8" id="KW-1185">Reference proteome</keyword>
<dbReference type="CDD" id="cd02440">
    <property type="entry name" value="AdoMet_MTases"/>
    <property type="match status" value="1"/>
</dbReference>
<dbReference type="PANTHER" id="PTHR47816">
    <property type="entry name" value="RIBOSOMAL RNA SMALL SUBUNIT METHYLTRANSFERASE C"/>
    <property type="match status" value="1"/>
</dbReference>
<dbReference type="InterPro" id="IPR007848">
    <property type="entry name" value="Small_mtfrase_dom"/>
</dbReference>
<proteinExistence type="predicted"/>
<dbReference type="EC" id="2.1.1.174" evidence="7"/>
<evidence type="ECO:0000256" key="2">
    <source>
        <dbReference type="ARBA" id="ARBA00022552"/>
    </source>
</evidence>
<dbReference type="InterPro" id="IPR002052">
    <property type="entry name" value="DNA_methylase_N6_adenine_CS"/>
</dbReference>
<accession>A0ABW0KR68</accession>
<comment type="caution">
    <text evidence="7">The sequence shown here is derived from an EMBL/GenBank/DDBJ whole genome shotgun (WGS) entry which is preliminary data.</text>
</comment>
<evidence type="ECO:0000256" key="4">
    <source>
        <dbReference type="ARBA" id="ARBA00022679"/>
    </source>
</evidence>
<keyword evidence="4 7" id="KW-0808">Transferase</keyword>
<name>A0ABW0KR68_9BACT</name>
<organism evidence="7 8">
    <name type="scientific">Prosthecobacter fluviatilis</name>
    <dbReference type="NCBI Taxonomy" id="445931"/>
    <lineage>
        <taxon>Bacteria</taxon>
        <taxon>Pseudomonadati</taxon>
        <taxon>Verrucomicrobiota</taxon>
        <taxon>Verrucomicrobiia</taxon>
        <taxon>Verrucomicrobiales</taxon>
        <taxon>Verrucomicrobiaceae</taxon>
        <taxon>Prosthecobacter</taxon>
    </lineage>
</organism>